<evidence type="ECO:0000313" key="2">
    <source>
        <dbReference type="Proteomes" id="UP001418222"/>
    </source>
</evidence>
<dbReference type="Proteomes" id="UP001418222">
    <property type="component" value="Unassembled WGS sequence"/>
</dbReference>
<protein>
    <submittedName>
        <fullName evidence="1">Uncharacterized protein</fullName>
    </submittedName>
</protein>
<accession>A0AAP0BZE2</accession>
<gene>
    <name evidence="1" type="ORF">KSP39_PZI002039</name>
</gene>
<comment type="caution">
    <text evidence="1">The sequence shown here is derived from an EMBL/GenBank/DDBJ whole genome shotgun (WGS) entry which is preliminary data.</text>
</comment>
<keyword evidence="2" id="KW-1185">Reference proteome</keyword>
<name>A0AAP0BZE2_9ASPA</name>
<evidence type="ECO:0000313" key="1">
    <source>
        <dbReference type="EMBL" id="KAK8953937.1"/>
    </source>
</evidence>
<dbReference type="EMBL" id="JBBWWQ010000002">
    <property type="protein sequence ID" value="KAK8953937.1"/>
    <property type="molecule type" value="Genomic_DNA"/>
</dbReference>
<organism evidence="1 2">
    <name type="scientific">Platanthera zijinensis</name>
    <dbReference type="NCBI Taxonomy" id="2320716"/>
    <lineage>
        <taxon>Eukaryota</taxon>
        <taxon>Viridiplantae</taxon>
        <taxon>Streptophyta</taxon>
        <taxon>Embryophyta</taxon>
        <taxon>Tracheophyta</taxon>
        <taxon>Spermatophyta</taxon>
        <taxon>Magnoliopsida</taxon>
        <taxon>Liliopsida</taxon>
        <taxon>Asparagales</taxon>
        <taxon>Orchidaceae</taxon>
        <taxon>Orchidoideae</taxon>
        <taxon>Orchideae</taxon>
        <taxon>Orchidinae</taxon>
        <taxon>Platanthera</taxon>
    </lineage>
</organism>
<proteinExistence type="predicted"/>
<sequence>MQNLQTELSLEYGVDGSISSQTGDDDEPAYPITRPIEMPESISQAIVEERLVEISFENVDAEPEYLKHVTTTKTFYLQGHCNNSLQMQMSDPESLAYSLSIGSSENIKLNEKNYVTKLTYKNDSKLKMKADSTPLTCLTDTIISDVIETYSVPVDGPVLEKNKLNAPMPKETLCQLPYQRYIHV</sequence>
<reference evidence="1 2" key="1">
    <citation type="journal article" date="2022" name="Nat. Plants">
        <title>Genomes of leafy and leafless Platanthera orchids illuminate the evolution of mycoheterotrophy.</title>
        <authorList>
            <person name="Li M.H."/>
            <person name="Liu K.W."/>
            <person name="Li Z."/>
            <person name="Lu H.C."/>
            <person name="Ye Q.L."/>
            <person name="Zhang D."/>
            <person name="Wang J.Y."/>
            <person name="Li Y.F."/>
            <person name="Zhong Z.M."/>
            <person name="Liu X."/>
            <person name="Yu X."/>
            <person name="Liu D.K."/>
            <person name="Tu X.D."/>
            <person name="Liu B."/>
            <person name="Hao Y."/>
            <person name="Liao X.Y."/>
            <person name="Jiang Y.T."/>
            <person name="Sun W.H."/>
            <person name="Chen J."/>
            <person name="Chen Y.Q."/>
            <person name="Ai Y."/>
            <person name="Zhai J.W."/>
            <person name="Wu S.S."/>
            <person name="Zhou Z."/>
            <person name="Hsiao Y.Y."/>
            <person name="Wu W.L."/>
            <person name="Chen Y.Y."/>
            <person name="Lin Y.F."/>
            <person name="Hsu J.L."/>
            <person name="Li C.Y."/>
            <person name="Wang Z.W."/>
            <person name="Zhao X."/>
            <person name="Zhong W.Y."/>
            <person name="Ma X.K."/>
            <person name="Ma L."/>
            <person name="Huang J."/>
            <person name="Chen G.Z."/>
            <person name="Huang M.Z."/>
            <person name="Huang L."/>
            <person name="Peng D.H."/>
            <person name="Luo Y.B."/>
            <person name="Zou S.Q."/>
            <person name="Chen S.P."/>
            <person name="Lan S."/>
            <person name="Tsai W.C."/>
            <person name="Van de Peer Y."/>
            <person name="Liu Z.J."/>
        </authorList>
    </citation>
    <scope>NUCLEOTIDE SEQUENCE [LARGE SCALE GENOMIC DNA]</scope>
    <source>
        <strain evidence="1">Lor287</strain>
    </source>
</reference>
<dbReference type="AlphaFoldDB" id="A0AAP0BZE2"/>